<protein>
    <submittedName>
        <fullName evidence="1">Uncharacterized protein</fullName>
    </submittedName>
</protein>
<comment type="caution">
    <text evidence="1">The sequence shown here is derived from an EMBL/GenBank/DDBJ whole genome shotgun (WGS) entry which is preliminary data.</text>
</comment>
<accession>A0A124GMX9</accession>
<sequence length="81" mass="9154">MGFRCSLKAFLSLSCNSFPYVIPFTLDPYQTHGYGLPFTFYIDCCYVSLSLSPSVAFTKYSNTTHMSGEIRNMPMIGLYLP</sequence>
<dbReference type="EMBL" id="LKAM01000008">
    <property type="protein sequence ID" value="KUM47046.1"/>
    <property type="molecule type" value="Genomic_DNA"/>
</dbReference>
<name>A0A124GMX9_PICGL</name>
<reference evidence="1" key="1">
    <citation type="journal article" date="2015" name="Genome Biol. Evol.">
        <title>Organellar Genomes of White Spruce (Picea glauca): Assembly and Annotation.</title>
        <authorList>
            <person name="Jackman S.D."/>
            <person name="Warren R.L."/>
            <person name="Gibb E.A."/>
            <person name="Vandervalk B.P."/>
            <person name="Mohamadi H."/>
            <person name="Chu J."/>
            <person name="Raymond A."/>
            <person name="Pleasance S."/>
            <person name="Coope R."/>
            <person name="Wildung M.R."/>
            <person name="Ritland C.E."/>
            <person name="Bousquet J."/>
            <person name="Jones S.J."/>
            <person name="Bohlmann J."/>
            <person name="Birol I."/>
        </authorList>
    </citation>
    <scope>NUCLEOTIDE SEQUENCE [LARGE SCALE GENOMIC DNA]</scope>
    <source>
        <tissue evidence="1">Flushing bud</tissue>
    </source>
</reference>
<geneLocation type="mitochondrion" evidence="1"/>
<gene>
    <name evidence="1" type="ORF">ABT39_MTgene6052</name>
</gene>
<dbReference type="AlphaFoldDB" id="A0A124GMX9"/>
<proteinExistence type="predicted"/>
<evidence type="ECO:0000313" key="1">
    <source>
        <dbReference type="EMBL" id="KUM47046.1"/>
    </source>
</evidence>
<keyword evidence="1" id="KW-0496">Mitochondrion</keyword>
<organism evidence="1">
    <name type="scientific">Picea glauca</name>
    <name type="common">White spruce</name>
    <name type="synonym">Pinus glauca</name>
    <dbReference type="NCBI Taxonomy" id="3330"/>
    <lineage>
        <taxon>Eukaryota</taxon>
        <taxon>Viridiplantae</taxon>
        <taxon>Streptophyta</taxon>
        <taxon>Embryophyta</taxon>
        <taxon>Tracheophyta</taxon>
        <taxon>Spermatophyta</taxon>
        <taxon>Pinopsida</taxon>
        <taxon>Pinidae</taxon>
        <taxon>Conifers I</taxon>
        <taxon>Pinales</taxon>
        <taxon>Pinaceae</taxon>
        <taxon>Picea</taxon>
    </lineage>
</organism>